<keyword evidence="2" id="KW-1133">Transmembrane helix</keyword>
<feature type="transmembrane region" description="Helical" evidence="2">
    <location>
        <begin position="29"/>
        <end position="49"/>
    </location>
</feature>
<dbReference type="AlphaFoldDB" id="A0A518E572"/>
<keyword evidence="2" id="KW-0812">Transmembrane</keyword>
<dbReference type="InterPro" id="IPR045584">
    <property type="entry name" value="Pilin-like"/>
</dbReference>
<name>A0A518E572_9BACT</name>
<sequence length="353" mass="37514">MNVALASSRQVMSLRQEASQRHGLTLLELILALALSVVLLGIIAMAINFQARALDLKRAEVEEAEIARAVLRYIESDLRGAVWESPPTDFSSASALSGLDSTNVDDLLGGNPGDPTNPTSPTTGGTGDGTSAGGDAPANPNTEDIAGTSQPAVRAGLYGNQYELQIDVSRLPRIDEYEAVLAVGSEVAEIPSDVKTIAYFLRQNAGAATGPSSSAGSGLSDSTPDVQEGLIRREMDRAVSLYAATNGQAFENAGQLLAEEVARLEFRYFDGAQWLLEWDSDQLGGLPLAVETMIAIRRADQDPDEMPVDDGPITLDNPYELVYRLVVRIPIAVPLEDETAVPVDDPAAEPVQP</sequence>
<evidence type="ECO:0000313" key="4">
    <source>
        <dbReference type="Proteomes" id="UP000317648"/>
    </source>
</evidence>
<dbReference type="SUPFAM" id="SSF54523">
    <property type="entry name" value="Pili subunits"/>
    <property type="match status" value="1"/>
</dbReference>
<organism evidence="3 4">
    <name type="scientific">Lignipirellula cremea</name>
    <dbReference type="NCBI Taxonomy" id="2528010"/>
    <lineage>
        <taxon>Bacteria</taxon>
        <taxon>Pseudomonadati</taxon>
        <taxon>Planctomycetota</taxon>
        <taxon>Planctomycetia</taxon>
        <taxon>Pirellulales</taxon>
        <taxon>Pirellulaceae</taxon>
        <taxon>Lignipirellula</taxon>
    </lineage>
</organism>
<keyword evidence="4" id="KW-1185">Reference proteome</keyword>
<dbReference type="InterPro" id="IPR012902">
    <property type="entry name" value="N_methyl_site"/>
</dbReference>
<dbReference type="KEGG" id="lcre:Pla8534_71400"/>
<gene>
    <name evidence="3" type="ORF">Pla8534_71400</name>
</gene>
<proteinExistence type="predicted"/>
<dbReference type="Proteomes" id="UP000317648">
    <property type="component" value="Chromosome"/>
</dbReference>
<evidence type="ECO:0008006" key="5">
    <source>
        <dbReference type="Google" id="ProtNLM"/>
    </source>
</evidence>
<keyword evidence="2" id="KW-0472">Membrane</keyword>
<dbReference type="PROSITE" id="PS00409">
    <property type="entry name" value="PROKAR_NTER_METHYL"/>
    <property type="match status" value="1"/>
</dbReference>
<feature type="compositionally biased region" description="Low complexity" evidence="1">
    <location>
        <begin position="113"/>
        <end position="123"/>
    </location>
</feature>
<accession>A0A518E572</accession>
<protein>
    <recommendedName>
        <fullName evidence="5">Pseudopilin GspJ</fullName>
    </recommendedName>
</protein>
<dbReference type="EMBL" id="CP036433">
    <property type="protein sequence ID" value="QDU99227.1"/>
    <property type="molecule type" value="Genomic_DNA"/>
</dbReference>
<evidence type="ECO:0000256" key="1">
    <source>
        <dbReference type="SAM" id="MobiDB-lite"/>
    </source>
</evidence>
<feature type="region of interest" description="Disordered" evidence="1">
    <location>
        <begin position="103"/>
        <end position="147"/>
    </location>
</feature>
<reference evidence="3 4" key="1">
    <citation type="submission" date="2019-02" db="EMBL/GenBank/DDBJ databases">
        <title>Deep-cultivation of Planctomycetes and their phenomic and genomic characterization uncovers novel biology.</title>
        <authorList>
            <person name="Wiegand S."/>
            <person name="Jogler M."/>
            <person name="Boedeker C."/>
            <person name="Pinto D."/>
            <person name="Vollmers J."/>
            <person name="Rivas-Marin E."/>
            <person name="Kohn T."/>
            <person name="Peeters S.H."/>
            <person name="Heuer A."/>
            <person name="Rast P."/>
            <person name="Oberbeckmann S."/>
            <person name="Bunk B."/>
            <person name="Jeske O."/>
            <person name="Meyerdierks A."/>
            <person name="Storesund J.E."/>
            <person name="Kallscheuer N."/>
            <person name="Luecker S."/>
            <person name="Lage O.M."/>
            <person name="Pohl T."/>
            <person name="Merkel B.J."/>
            <person name="Hornburger P."/>
            <person name="Mueller R.-W."/>
            <person name="Bruemmer F."/>
            <person name="Labrenz M."/>
            <person name="Spormann A.M."/>
            <person name="Op den Camp H."/>
            <person name="Overmann J."/>
            <person name="Amann R."/>
            <person name="Jetten M.S.M."/>
            <person name="Mascher T."/>
            <person name="Medema M.H."/>
            <person name="Devos D.P."/>
            <person name="Kaster A.-K."/>
            <person name="Ovreas L."/>
            <person name="Rohde M."/>
            <person name="Galperin M.Y."/>
            <person name="Jogler C."/>
        </authorList>
    </citation>
    <scope>NUCLEOTIDE SEQUENCE [LARGE SCALE GENOMIC DNA]</scope>
    <source>
        <strain evidence="3 4">Pla85_3_4</strain>
    </source>
</reference>
<evidence type="ECO:0000313" key="3">
    <source>
        <dbReference type="EMBL" id="QDU99227.1"/>
    </source>
</evidence>
<evidence type="ECO:0000256" key="2">
    <source>
        <dbReference type="SAM" id="Phobius"/>
    </source>
</evidence>